<evidence type="ECO:0000313" key="3">
    <source>
        <dbReference type="Proteomes" id="UP000838412"/>
    </source>
</evidence>
<sequence length="340" mass="37306">MSQPLGGRVAIVTGASRGIGKGIALQLGEAGATVYITGRTMQPDGRGTSLMECAEEIEKRGGKCIPVQCDHEKDEDIKKLFEKVKQEQNGQLDILVNNAYKAVKALVDAEGKKFYTLPPELWDDVNNVGLRNHYICSVYAARIMAPQKKGLIVNISSPGGLNYMINAAYGVGKAACDRMAADCAVELKKDNVAFVSLWPGAVRTENTKDMLKAGRKQDVDRDEAMAGVSIVVEIQELLVYLWRVVQIQRMFEMGETPEFAGKAVVHLAADPNIMKRSGKILIAAEMGEVYGFKDIDGRQPPNLRRIKDSLSIFGYTGLAAWIPSFIKIPFWLLAAATHKF</sequence>
<dbReference type="InterPro" id="IPR002347">
    <property type="entry name" value="SDR_fam"/>
</dbReference>
<dbReference type="CDD" id="cd09763">
    <property type="entry name" value="DHRS1-like_SDR_c"/>
    <property type="match status" value="1"/>
</dbReference>
<keyword evidence="3" id="KW-1185">Reference proteome</keyword>
<dbReference type="PANTHER" id="PTHR44147">
    <property type="entry name" value="DEHYDROGENASE/REDUCTASE SDR FAMILY MEMBER 1"/>
    <property type="match status" value="1"/>
</dbReference>
<feature type="transmembrane region" description="Helical" evidence="1">
    <location>
        <begin position="312"/>
        <end position="334"/>
    </location>
</feature>
<keyword evidence="1" id="KW-0812">Transmembrane</keyword>
<dbReference type="Pfam" id="PF00106">
    <property type="entry name" value="adh_short"/>
    <property type="match status" value="1"/>
</dbReference>
<organism evidence="2 3">
    <name type="scientific">Branchiostoma lanceolatum</name>
    <name type="common">Common lancelet</name>
    <name type="synonym">Amphioxus lanceolatum</name>
    <dbReference type="NCBI Taxonomy" id="7740"/>
    <lineage>
        <taxon>Eukaryota</taxon>
        <taxon>Metazoa</taxon>
        <taxon>Chordata</taxon>
        <taxon>Cephalochordata</taxon>
        <taxon>Leptocardii</taxon>
        <taxon>Amphioxiformes</taxon>
        <taxon>Branchiostomatidae</taxon>
        <taxon>Branchiostoma</taxon>
    </lineage>
</organism>
<dbReference type="EMBL" id="OV696692">
    <property type="protein sequence ID" value="CAH1269702.1"/>
    <property type="molecule type" value="Genomic_DNA"/>
</dbReference>
<accession>A0A8K0A8D0</accession>
<dbReference type="SUPFAM" id="SSF51735">
    <property type="entry name" value="NAD(P)-binding Rossmann-fold domains"/>
    <property type="match status" value="1"/>
</dbReference>
<name>A0A8K0A8D0_BRALA</name>
<dbReference type="PRINTS" id="PR00081">
    <property type="entry name" value="GDHRDH"/>
</dbReference>
<proteinExistence type="predicted"/>
<evidence type="ECO:0000313" key="2">
    <source>
        <dbReference type="EMBL" id="CAH1269702.1"/>
    </source>
</evidence>
<dbReference type="Proteomes" id="UP000838412">
    <property type="component" value="Chromosome 7"/>
</dbReference>
<protein>
    <submittedName>
        <fullName evidence="2">DHRS1 protein</fullName>
    </submittedName>
</protein>
<dbReference type="Gene3D" id="3.40.50.720">
    <property type="entry name" value="NAD(P)-binding Rossmann-like Domain"/>
    <property type="match status" value="1"/>
</dbReference>
<dbReference type="PANTHER" id="PTHR44147:SF2">
    <property type="entry name" value="DEHYDROGENASE_REDUCTASE SDR FAMILY MEMBER 1"/>
    <property type="match status" value="1"/>
</dbReference>
<dbReference type="AlphaFoldDB" id="A0A8K0A8D0"/>
<dbReference type="OrthoDB" id="1933717at2759"/>
<gene>
    <name evidence="2" type="primary">DHRS1</name>
    <name evidence="2" type="ORF">BLAG_LOCUS22266</name>
</gene>
<keyword evidence="1" id="KW-1133">Transmembrane helix</keyword>
<keyword evidence="1" id="KW-0472">Membrane</keyword>
<reference evidence="2" key="1">
    <citation type="submission" date="2022-01" db="EMBL/GenBank/DDBJ databases">
        <authorList>
            <person name="Braso-Vives M."/>
        </authorList>
    </citation>
    <scope>NUCLEOTIDE SEQUENCE</scope>
</reference>
<dbReference type="InterPro" id="IPR036291">
    <property type="entry name" value="NAD(P)-bd_dom_sf"/>
</dbReference>
<evidence type="ECO:0000256" key="1">
    <source>
        <dbReference type="SAM" id="Phobius"/>
    </source>
</evidence>